<protein>
    <submittedName>
        <fullName evidence="2">Uncharacterized protein</fullName>
    </submittedName>
</protein>
<dbReference type="RefSeq" id="WP_030164654.1">
    <property type="nucleotide sequence ID" value="NZ_BNBC01000039.1"/>
</dbReference>
<name>A0A919ACW0_9ACTN</name>
<dbReference type="Proteomes" id="UP000641386">
    <property type="component" value="Unassembled WGS sequence"/>
</dbReference>
<reference evidence="2" key="1">
    <citation type="journal article" date="2014" name="Int. J. Syst. Evol. Microbiol.">
        <title>Complete genome sequence of Corynebacterium casei LMG S-19264T (=DSM 44701T), isolated from a smear-ripened cheese.</title>
        <authorList>
            <consortium name="US DOE Joint Genome Institute (JGI-PGF)"/>
            <person name="Walter F."/>
            <person name="Albersmeier A."/>
            <person name="Kalinowski J."/>
            <person name="Ruckert C."/>
        </authorList>
    </citation>
    <scope>NUCLEOTIDE SEQUENCE</scope>
    <source>
        <strain evidence="2">JCM 3302</strain>
    </source>
</reference>
<feature type="region of interest" description="Disordered" evidence="1">
    <location>
        <begin position="32"/>
        <end position="77"/>
    </location>
</feature>
<evidence type="ECO:0000313" key="3">
    <source>
        <dbReference type="Proteomes" id="UP000641386"/>
    </source>
</evidence>
<reference evidence="2" key="2">
    <citation type="submission" date="2020-09" db="EMBL/GenBank/DDBJ databases">
        <authorList>
            <person name="Sun Q."/>
            <person name="Ohkuma M."/>
        </authorList>
    </citation>
    <scope>NUCLEOTIDE SEQUENCE</scope>
    <source>
        <strain evidence="2">JCM 3302</strain>
    </source>
</reference>
<dbReference type="AlphaFoldDB" id="A0A919ACW0"/>
<evidence type="ECO:0000313" key="2">
    <source>
        <dbReference type="EMBL" id="GHE99786.1"/>
    </source>
</evidence>
<proteinExistence type="predicted"/>
<organism evidence="2 3">
    <name type="scientific">Streptomyces spiralis</name>
    <dbReference type="NCBI Taxonomy" id="66376"/>
    <lineage>
        <taxon>Bacteria</taxon>
        <taxon>Bacillati</taxon>
        <taxon>Actinomycetota</taxon>
        <taxon>Actinomycetes</taxon>
        <taxon>Kitasatosporales</taxon>
        <taxon>Streptomycetaceae</taxon>
        <taxon>Streptomyces</taxon>
    </lineage>
</organism>
<dbReference type="EMBL" id="BNBC01000039">
    <property type="protein sequence ID" value="GHE99786.1"/>
    <property type="molecule type" value="Genomic_DNA"/>
</dbReference>
<comment type="caution">
    <text evidence="2">The sequence shown here is derived from an EMBL/GenBank/DDBJ whole genome shotgun (WGS) entry which is preliminary data.</text>
</comment>
<keyword evidence="3" id="KW-1185">Reference proteome</keyword>
<accession>A0A919ACW0</accession>
<evidence type="ECO:0000256" key="1">
    <source>
        <dbReference type="SAM" id="MobiDB-lite"/>
    </source>
</evidence>
<gene>
    <name evidence="2" type="ORF">GCM10014715_64930</name>
</gene>
<sequence>MIQQVVHEWTETVDASVPAGVSLTLAVAKELHSPADSPADRPPLPPAAVPQLMGLRAPAGRSRRPKVPLRRLTALAA</sequence>